<keyword evidence="3" id="KW-1185">Reference proteome</keyword>
<accession>A0ABR4ELR0</accession>
<feature type="compositionally biased region" description="Basic residues" evidence="1">
    <location>
        <begin position="8"/>
        <end position="26"/>
    </location>
</feature>
<evidence type="ECO:0000256" key="1">
    <source>
        <dbReference type="SAM" id="MobiDB-lite"/>
    </source>
</evidence>
<sequence length="94" mass="10878">MLPSRSNPYHKLRTPRKNHHTNRKKRPEQVKIIKNESRAVGRIVDSTSTMVSWSRGISCVACIRRAIRALVTTADRERRASCEQDPVSLVRLWI</sequence>
<comment type="caution">
    <text evidence="2">The sequence shown here is derived from an EMBL/GenBank/DDBJ whole genome shotgun (WGS) entry which is preliminary data.</text>
</comment>
<evidence type="ECO:0000313" key="3">
    <source>
        <dbReference type="Proteomes" id="UP001600888"/>
    </source>
</evidence>
<reference evidence="2 3" key="1">
    <citation type="submission" date="2024-03" db="EMBL/GenBank/DDBJ databases">
        <title>A high-quality draft genome sequence of Diaporthe vaccinii, a causative agent of upright dieback and viscid rot disease in cranberry plants.</title>
        <authorList>
            <person name="Sarrasin M."/>
            <person name="Lang B.F."/>
            <person name="Burger G."/>
        </authorList>
    </citation>
    <scope>NUCLEOTIDE SEQUENCE [LARGE SCALE GENOMIC DNA]</scope>
    <source>
        <strain evidence="2 3">IS7</strain>
    </source>
</reference>
<dbReference type="EMBL" id="JBAWTH010000043">
    <property type="protein sequence ID" value="KAL2283382.1"/>
    <property type="molecule type" value="Genomic_DNA"/>
</dbReference>
<proteinExistence type="predicted"/>
<gene>
    <name evidence="2" type="ORF">FJTKL_09989</name>
</gene>
<dbReference type="Proteomes" id="UP001600888">
    <property type="component" value="Unassembled WGS sequence"/>
</dbReference>
<protein>
    <submittedName>
        <fullName evidence="2">Uncharacterized protein</fullName>
    </submittedName>
</protein>
<evidence type="ECO:0000313" key="2">
    <source>
        <dbReference type="EMBL" id="KAL2283382.1"/>
    </source>
</evidence>
<organism evidence="2 3">
    <name type="scientific">Diaporthe vaccinii</name>
    <dbReference type="NCBI Taxonomy" id="105482"/>
    <lineage>
        <taxon>Eukaryota</taxon>
        <taxon>Fungi</taxon>
        <taxon>Dikarya</taxon>
        <taxon>Ascomycota</taxon>
        <taxon>Pezizomycotina</taxon>
        <taxon>Sordariomycetes</taxon>
        <taxon>Sordariomycetidae</taxon>
        <taxon>Diaporthales</taxon>
        <taxon>Diaporthaceae</taxon>
        <taxon>Diaporthe</taxon>
        <taxon>Diaporthe eres species complex</taxon>
    </lineage>
</organism>
<name>A0ABR4ELR0_9PEZI</name>
<feature type="region of interest" description="Disordered" evidence="1">
    <location>
        <begin position="1"/>
        <end position="29"/>
    </location>
</feature>